<proteinExistence type="predicted"/>
<sequence length="66" mass="7267">MSHRDATPADFEGKKIILAEVGAINVWRLHFDDGTNVTVELTYFGPQVGYGMAVCECEKPVPELEA</sequence>
<evidence type="ECO:0000313" key="1">
    <source>
        <dbReference type="EMBL" id="AXQ69372.1"/>
    </source>
</evidence>
<keyword evidence="2" id="KW-1185">Reference proteome</keyword>
<reference evidence="1 2" key="2">
    <citation type="submission" date="2018-09" db="EMBL/GenBank/DDBJ databases">
        <title>Giant CbK-like Caulobacter bacteriophages have genetically divergent genomes.</title>
        <authorList>
            <person name="Wilson K."/>
            <person name="Ely B."/>
        </authorList>
    </citation>
    <scope>NUCLEOTIDE SEQUENCE [LARGE SCALE GENOMIC DNA]</scope>
</reference>
<evidence type="ECO:0000313" key="2">
    <source>
        <dbReference type="Proteomes" id="UP000259421"/>
    </source>
</evidence>
<protein>
    <submittedName>
        <fullName evidence="1">Uncharacterized protein</fullName>
    </submittedName>
</protein>
<organism evidence="1 2">
    <name type="scientific">Caulobacter phage CcrBL9</name>
    <dbReference type="NCBI Taxonomy" id="2283270"/>
    <lineage>
        <taxon>Viruses</taxon>
        <taxon>Duplodnaviria</taxon>
        <taxon>Heunggongvirae</taxon>
        <taxon>Uroviricota</taxon>
        <taxon>Caudoviricetes</taxon>
        <taxon>Jeanschmidtviridae</taxon>
        <taxon>Bertelyvirus</taxon>
        <taxon>Bertelyvirus BL9</taxon>
    </lineage>
</organism>
<reference evidence="2" key="1">
    <citation type="submission" date="2018-07" db="EMBL/GenBank/DDBJ databases">
        <title>Giant CbK-like Caulobacter bacteriophages have genetically divergent genomes.</title>
        <authorList>
            <person name="Wilson K.M."/>
            <person name="Ely B."/>
        </authorList>
    </citation>
    <scope>NUCLEOTIDE SEQUENCE [LARGE SCALE GENOMIC DNA]</scope>
</reference>
<dbReference type="Proteomes" id="UP000259421">
    <property type="component" value="Segment"/>
</dbReference>
<gene>
    <name evidence="1" type="ORF">CcrBL9_gp348</name>
</gene>
<accession>A0A385EEU8</accession>
<dbReference type="EMBL" id="MH588546">
    <property type="protein sequence ID" value="AXQ69372.1"/>
    <property type="molecule type" value="Genomic_DNA"/>
</dbReference>
<name>A0A385EEU8_9CAUD</name>